<keyword evidence="3" id="KW-1185">Reference proteome</keyword>
<proteinExistence type="predicted"/>
<dbReference type="VEuPathDB" id="CryptoDB:Vbra_17865"/>
<protein>
    <submittedName>
        <fullName evidence="2">Uncharacterized protein</fullName>
    </submittedName>
</protein>
<evidence type="ECO:0000256" key="1">
    <source>
        <dbReference type="SAM" id="Phobius"/>
    </source>
</evidence>
<organism evidence="2 3">
    <name type="scientific">Vitrella brassicaformis (strain CCMP3155)</name>
    <dbReference type="NCBI Taxonomy" id="1169540"/>
    <lineage>
        <taxon>Eukaryota</taxon>
        <taxon>Sar</taxon>
        <taxon>Alveolata</taxon>
        <taxon>Colpodellida</taxon>
        <taxon>Vitrellaceae</taxon>
        <taxon>Vitrella</taxon>
    </lineage>
</organism>
<evidence type="ECO:0000313" key="2">
    <source>
        <dbReference type="EMBL" id="CEM29620.1"/>
    </source>
</evidence>
<keyword evidence="1" id="KW-0812">Transmembrane</keyword>
<name>A0A0G4GIG2_VITBC</name>
<gene>
    <name evidence="2" type="ORF">Vbra_17865</name>
</gene>
<accession>A0A0G4GIG2</accession>
<dbReference type="Proteomes" id="UP000041254">
    <property type="component" value="Unassembled WGS sequence"/>
</dbReference>
<dbReference type="InParanoid" id="A0A0G4GIG2"/>
<dbReference type="EMBL" id="CDMY01000677">
    <property type="protein sequence ID" value="CEM29620.1"/>
    <property type="molecule type" value="Genomic_DNA"/>
</dbReference>
<evidence type="ECO:0000313" key="3">
    <source>
        <dbReference type="Proteomes" id="UP000041254"/>
    </source>
</evidence>
<dbReference type="AlphaFoldDB" id="A0A0G4GIG2"/>
<reference evidence="2 3" key="1">
    <citation type="submission" date="2014-11" db="EMBL/GenBank/DDBJ databases">
        <authorList>
            <person name="Zhu J."/>
            <person name="Qi W."/>
            <person name="Song R."/>
        </authorList>
    </citation>
    <scope>NUCLEOTIDE SEQUENCE [LARGE SCALE GENOMIC DNA]</scope>
</reference>
<keyword evidence="1" id="KW-1133">Transmembrane helix</keyword>
<sequence>MPAESSFILSQADSVGLLNRLADFLIKNFSRQALLILPITAAIVAGAIIIGIIYFNSVPTGELAKIYDELNVDATDSTAGRKQRKRR</sequence>
<keyword evidence="1" id="KW-0472">Membrane</keyword>
<feature type="transmembrane region" description="Helical" evidence="1">
    <location>
        <begin position="34"/>
        <end position="55"/>
    </location>
</feature>